<dbReference type="Gene3D" id="3.90.190.10">
    <property type="entry name" value="Protein tyrosine phosphatase superfamily"/>
    <property type="match status" value="1"/>
</dbReference>
<feature type="domain" description="Tyrosine-protein phosphatase" evidence="4">
    <location>
        <begin position="110"/>
        <end position="254"/>
    </location>
</feature>
<dbReference type="GO" id="GO:0034595">
    <property type="term" value="F:phosphatidylinositol phosphate 5-phosphatase activity"/>
    <property type="evidence" value="ECO:0007669"/>
    <property type="project" value="EnsemblProtists"/>
</dbReference>
<gene>
    <name evidence="6" type="primary">plip</name>
    <name evidence="6" type="ORF">DFA_02287</name>
</gene>
<keyword evidence="3" id="KW-0472">Membrane</keyword>
<keyword evidence="7" id="KW-1185">Reference proteome</keyword>
<dbReference type="InterPro" id="IPR000387">
    <property type="entry name" value="Tyr_Pase_dom"/>
</dbReference>
<dbReference type="Pfam" id="PF00782">
    <property type="entry name" value="DSPc"/>
    <property type="match status" value="1"/>
</dbReference>
<feature type="transmembrane region" description="Helical" evidence="3">
    <location>
        <begin position="56"/>
        <end position="74"/>
    </location>
</feature>
<evidence type="ECO:0000256" key="1">
    <source>
        <dbReference type="ARBA" id="ARBA00022801"/>
    </source>
</evidence>
<dbReference type="KEGG" id="dfa:DFA_02287"/>
<dbReference type="GO" id="GO:0000139">
    <property type="term" value="C:Golgi membrane"/>
    <property type="evidence" value="ECO:0007669"/>
    <property type="project" value="EnsemblProtists"/>
</dbReference>
<reference evidence="7" key="1">
    <citation type="journal article" date="2011" name="Genome Res.">
        <title>Phylogeny-wide analysis of social amoeba genomes highlights ancient origins for complex intercellular communication.</title>
        <authorList>
            <person name="Heidel A.J."/>
            <person name="Lawal H.M."/>
            <person name="Felder M."/>
            <person name="Schilde C."/>
            <person name="Helps N.R."/>
            <person name="Tunggal B."/>
            <person name="Rivero F."/>
            <person name="John U."/>
            <person name="Schleicher M."/>
            <person name="Eichinger L."/>
            <person name="Platzer M."/>
            <person name="Noegel A.A."/>
            <person name="Schaap P."/>
            <person name="Gloeckner G."/>
        </authorList>
    </citation>
    <scope>NUCLEOTIDE SEQUENCE [LARGE SCALE GENOMIC DNA]</scope>
    <source>
        <strain evidence="7">SH3</strain>
    </source>
</reference>
<dbReference type="FunFam" id="3.90.190.10:FF:000157">
    <property type="entry name" value="Protein-tyrosine phosphatase"/>
    <property type="match status" value="1"/>
</dbReference>
<name>F4PZ15_CACFS</name>
<dbReference type="PANTHER" id="PTHR46274:SF6">
    <property type="entry name" value="TYR_PHOSPHATASE_2 DOMAIN-CONTAINING PROTEIN"/>
    <property type="match status" value="1"/>
</dbReference>
<dbReference type="InterPro" id="IPR020422">
    <property type="entry name" value="TYR_PHOSPHATASE_DUAL_dom"/>
</dbReference>
<dbReference type="AlphaFoldDB" id="F4PZ15"/>
<keyword evidence="2" id="KW-0904">Protein phosphatase</keyword>
<evidence type="ECO:0000256" key="3">
    <source>
        <dbReference type="SAM" id="Phobius"/>
    </source>
</evidence>
<dbReference type="RefSeq" id="XP_004366677.1">
    <property type="nucleotide sequence ID" value="XM_004366620.1"/>
</dbReference>
<evidence type="ECO:0000259" key="5">
    <source>
        <dbReference type="PROSITE" id="PS50056"/>
    </source>
</evidence>
<dbReference type="GO" id="GO:0031161">
    <property type="term" value="P:phosphatidylinositol catabolic process"/>
    <property type="evidence" value="ECO:0007669"/>
    <property type="project" value="EnsemblProtists"/>
</dbReference>
<feature type="transmembrane region" description="Helical" evidence="3">
    <location>
        <begin position="86"/>
        <end position="106"/>
    </location>
</feature>
<keyword evidence="3" id="KW-0812">Transmembrane</keyword>
<dbReference type="SMART" id="SM00195">
    <property type="entry name" value="DSPc"/>
    <property type="match status" value="1"/>
</dbReference>
<organism evidence="6 7">
    <name type="scientific">Cavenderia fasciculata</name>
    <name type="common">Slime mold</name>
    <name type="synonym">Dictyostelium fasciculatum</name>
    <dbReference type="NCBI Taxonomy" id="261658"/>
    <lineage>
        <taxon>Eukaryota</taxon>
        <taxon>Amoebozoa</taxon>
        <taxon>Evosea</taxon>
        <taxon>Eumycetozoa</taxon>
        <taxon>Dictyostelia</taxon>
        <taxon>Acytosteliales</taxon>
        <taxon>Cavenderiaceae</taxon>
        <taxon>Cavenderia</taxon>
    </lineage>
</organism>
<evidence type="ECO:0000313" key="7">
    <source>
        <dbReference type="Proteomes" id="UP000007797"/>
    </source>
</evidence>
<dbReference type="Proteomes" id="UP000007797">
    <property type="component" value="Unassembled WGS sequence"/>
</dbReference>
<dbReference type="InterPro" id="IPR000340">
    <property type="entry name" value="Dual-sp_phosphatase_cat-dom"/>
</dbReference>
<dbReference type="PROSITE" id="PS50054">
    <property type="entry name" value="TYR_PHOSPHATASE_DUAL"/>
    <property type="match status" value="1"/>
</dbReference>
<dbReference type="OrthoDB" id="273181at2759"/>
<dbReference type="PROSITE" id="PS00383">
    <property type="entry name" value="TYR_PHOSPHATASE_1"/>
    <property type="match status" value="1"/>
</dbReference>
<dbReference type="PANTHER" id="PTHR46274">
    <property type="entry name" value="PHOSPHATIDYLINOSITOL PHOSPHATASE"/>
    <property type="match status" value="1"/>
</dbReference>
<feature type="domain" description="Tyrosine specific protein phosphatases" evidence="5">
    <location>
        <begin position="175"/>
        <end position="243"/>
    </location>
</feature>
<dbReference type="InterPro" id="IPR016130">
    <property type="entry name" value="Tyr_Pase_AS"/>
</dbReference>
<dbReference type="GeneID" id="14871195"/>
<dbReference type="PROSITE" id="PS50056">
    <property type="entry name" value="TYR_PHOSPHATASE_2"/>
    <property type="match status" value="1"/>
</dbReference>
<dbReference type="EMBL" id="GL883016">
    <property type="protein sequence ID" value="EGG19044.1"/>
    <property type="molecule type" value="Genomic_DNA"/>
</dbReference>
<dbReference type="InterPro" id="IPR029021">
    <property type="entry name" value="Prot-tyrosine_phosphatase-like"/>
</dbReference>
<accession>F4PZ15</accession>
<dbReference type="GO" id="GO:0004721">
    <property type="term" value="F:phosphoprotein phosphatase activity"/>
    <property type="evidence" value="ECO:0007669"/>
    <property type="project" value="UniProtKB-KW"/>
</dbReference>
<keyword evidence="1" id="KW-0378">Hydrolase</keyword>
<evidence type="ECO:0000256" key="2">
    <source>
        <dbReference type="ARBA" id="ARBA00022912"/>
    </source>
</evidence>
<evidence type="ECO:0000259" key="4">
    <source>
        <dbReference type="PROSITE" id="PS50054"/>
    </source>
</evidence>
<dbReference type="STRING" id="1054147.F4PZ15"/>
<evidence type="ECO:0000313" key="6">
    <source>
        <dbReference type="EMBL" id="EGG19044.1"/>
    </source>
</evidence>
<dbReference type="OMA" id="ICWIAYS"/>
<sequence length="266" mass="29636">MQTSSTSGLTTVASAATAAASGGSGTAATASVVGTTATTTSSLLSYLNPFAYTSNTLFYTFSLIKFGFTFYMFYKGKLPVWFARYFGRLVHFATLPIIVTLQYVGLRGHLIDRVDDHVWIGSAPMPWDVPLLKQNRIEAVVNMCDEYYGPLSVYEKLGIRSIRFDVVDHYEPSVGEIASAIQFIEQAVQNNQNVLVHCKAGRGRSAAVLICWIAYSKNMSLDHAQKYLQDHRPRVRKTLYRQKNVLAFYSKYCCSSNARDSLNTDL</sequence>
<proteinExistence type="predicted"/>
<dbReference type="SUPFAM" id="SSF52799">
    <property type="entry name" value="(Phosphotyrosine protein) phosphatases II"/>
    <property type="match status" value="1"/>
</dbReference>
<keyword evidence="3" id="KW-1133">Transmembrane helix</keyword>
<protein>
    <submittedName>
        <fullName evidence="6">Phosphatidylinositol phosphatase</fullName>
    </submittedName>
</protein>